<dbReference type="GO" id="GO:0016747">
    <property type="term" value="F:acyltransferase activity, transferring groups other than amino-acyl groups"/>
    <property type="evidence" value="ECO:0007669"/>
    <property type="project" value="InterPro"/>
</dbReference>
<dbReference type="AlphaFoldDB" id="A0A7Y4LYW4"/>
<proteinExistence type="predicted"/>
<keyword evidence="1" id="KW-0472">Membrane</keyword>
<keyword evidence="1" id="KW-1133">Transmembrane helix</keyword>
<gene>
    <name evidence="3" type="ORF">HCN58_29665</name>
</gene>
<name>A0A7Y4LYW4_9BRAD</name>
<dbReference type="EMBL" id="JAAVLX010000011">
    <property type="protein sequence ID" value="NOJ43681.1"/>
    <property type="molecule type" value="Genomic_DNA"/>
</dbReference>
<dbReference type="InterPro" id="IPR002656">
    <property type="entry name" value="Acyl_transf_3_dom"/>
</dbReference>
<keyword evidence="3" id="KW-0808">Transferase</keyword>
<evidence type="ECO:0000313" key="3">
    <source>
        <dbReference type="EMBL" id="NOJ43681.1"/>
    </source>
</evidence>
<keyword evidence="4" id="KW-1185">Reference proteome</keyword>
<feature type="transmembrane region" description="Helical" evidence="1">
    <location>
        <begin position="42"/>
        <end position="65"/>
    </location>
</feature>
<comment type="caution">
    <text evidence="3">The sequence shown here is derived from an EMBL/GenBank/DDBJ whole genome shotgun (WGS) entry which is preliminary data.</text>
</comment>
<feature type="domain" description="Acyltransferase 3" evidence="2">
    <location>
        <begin position="9"/>
        <end position="76"/>
    </location>
</feature>
<evidence type="ECO:0000256" key="1">
    <source>
        <dbReference type="SAM" id="Phobius"/>
    </source>
</evidence>
<reference evidence="3 4" key="1">
    <citation type="submission" date="2020-03" db="EMBL/GenBank/DDBJ databases">
        <title>Bradyrhizobium diversity isolated from nodules of Indigofera sp.</title>
        <authorList>
            <person name="Klepa M."/>
            <person name="Helene L."/>
            <person name="Hungria M."/>
        </authorList>
    </citation>
    <scope>NUCLEOTIDE SEQUENCE [LARGE SCALE GENOMIC DNA]</scope>
    <source>
        <strain evidence="3 4">WSM 1791</strain>
    </source>
</reference>
<keyword evidence="1" id="KW-0812">Transmembrane</keyword>
<keyword evidence="3" id="KW-0012">Acyltransferase</keyword>
<accession>A0A7Y4LYW4</accession>
<dbReference type="Pfam" id="PF01757">
    <property type="entry name" value="Acyl_transf_3"/>
    <property type="match status" value="1"/>
</dbReference>
<evidence type="ECO:0000259" key="2">
    <source>
        <dbReference type="Pfam" id="PF01757"/>
    </source>
</evidence>
<organism evidence="3 4">
    <name type="scientific">Bradyrhizobium australiense</name>
    <dbReference type="NCBI Taxonomy" id="2721161"/>
    <lineage>
        <taxon>Bacteria</taxon>
        <taxon>Pseudomonadati</taxon>
        <taxon>Pseudomonadota</taxon>
        <taxon>Alphaproteobacteria</taxon>
        <taxon>Hyphomicrobiales</taxon>
        <taxon>Nitrobacteraceae</taxon>
        <taxon>Bradyrhizobium</taxon>
    </lineage>
</organism>
<sequence>MPSRPLSLEGIQVLRAIAGIIVVLHHSLEESIAAIVPFSPDWFTTFGAAGVDIFFVISGFIMLYVNFPGASVSCFISSLSEGLLRPFAVSWGAGQLSLRLPHEGPRPTAPS</sequence>
<dbReference type="Proteomes" id="UP000544122">
    <property type="component" value="Unassembled WGS sequence"/>
</dbReference>
<feature type="transmembrane region" description="Helical" evidence="1">
    <location>
        <begin position="12"/>
        <end position="36"/>
    </location>
</feature>
<protein>
    <submittedName>
        <fullName evidence="3">Acyltransferase family protein</fullName>
    </submittedName>
</protein>
<evidence type="ECO:0000313" key="4">
    <source>
        <dbReference type="Proteomes" id="UP000544122"/>
    </source>
</evidence>